<evidence type="ECO:0000313" key="6">
    <source>
        <dbReference type="EMBL" id="OEJ90544.1"/>
    </source>
</evidence>
<dbReference type="InterPro" id="IPR004855">
    <property type="entry name" value="TFIIA_asu/bsu"/>
</dbReference>
<keyword evidence="4" id="KW-0539">Nucleus</keyword>
<dbReference type="GO" id="GO:0003743">
    <property type="term" value="F:translation initiation factor activity"/>
    <property type="evidence" value="ECO:0007669"/>
    <property type="project" value="UniProtKB-KW"/>
</dbReference>
<comment type="caution">
    <text evidence="6">The sequence shown here is derived from an EMBL/GenBank/DDBJ whole genome shotgun (WGS) entry which is preliminary data.</text>
</comment>
<dbReference type="SUPFAM" id="SSF50784">
    <property type="entry name" value="Transcription factor IIA (TFIIA), beta-barrel domain"/>
    <property type="match status" value="1"/>
</dbReference>
<evidence type="ECO:0000256" key="4">
    <source>
        <dbReference type="ARBA" id="ARBA00023242"/>
    </source>
</evidence>
<dbReference type="STRING" id="29833.A0A1E5RUK4"/>
<dbReference type="CDD" id="cd07976">
    <property type="entry name" value="TFIIA_alpha_beta_like"/>
    <property type="match status" value="1"/>
</dbReference>
<accession>A0A1E5RUK4</accession>
<comment type="subcellular location">
    <subcellularLocation>
        <location evidence="1">Nucleus</location>
    </subcellularLocation>
</comment>
<evidence type="ECO:0000313" key="7">
    <source>
        <dbReference type="Proteomes" id="UP000095358"/>
    </source>
</evidence>
<comment type="similarity">
    <text evidence="2">Belongs to the TFIIA subunit 1 family.</text>
</comment>
<dbReference type="OrthoDB" id="3973283at2759"/>
<gene>
    <name evidence="6" type="ORF">AWRI3580_g1272</name>
</gene>
<dbReference type="Proteomes" id="UP000095358">
    <property type="component" value="Unassembled WGS sequence"/>
</dbReference>
<keyword evidence="7" id="KW-1185">Reference proteome</keyword>
<dbReference type="Pfam" id="PF03153">
    <property type="entry name" value="TFIIA"/>
    <property type="match status" value="2"/>
</dbReference>
<organism evidence="6 7">
    <name type="scientific">Hanseniaspora uvarum</name>
    <name type="common">Yeast</name>
    <name type="synonym">Kloeckera apiculata</name>
    <dbReference type="NCBI Taxonomy" id="29833"/>
    <lineage>
        <taxon>Eukaryota</taxon>
        <taxon>Fungi</taxon>
        <taxon>Dikarya</taxon>
        <taxon>Ascomycota</taxon>
        <taxon>Saccharomycotina</taxon>
        <taxon>Saccharomycetes</taxon>
        <taxon>Saccharomycodales</taxon>
        <taxon>Saccharomycodaceae</taxon>
        <taxon>Hanseniaspora</taxon>
    </lineage>
</organism>
<evidence type="ECO:0000256" key="5">
    <source>
        <dbReference type="SAM" id="MobiDB-lite"/>
    </source>
</evidence>
<dbReference type="SMART" id="SM01371">
    <property type="entry name" value="TFIIA"/>
    <property type="match status" value="1"/>
</dbReference>
<dbReference type="VEuPathDB" id="FungiDB:AWRI3580_g1272"/>
<dbReference type="GO" id="GO:0006367">
    <property type="term" value="P:transcription initiation at RNA polymerase II promoter"/>
    <property type="evidence" value="ECO:0007669"/>
    <property type="project" value="InterPro"/>
</dbReference>
<evidence type="ECO:0000256" key="2">
    <source>
        <dbReference type="ARBA" id="ARBA00010059"/>
    </source>
</evidence>
<feature type="compositionally biased region" description="Acidic residues" evidence="5">
    <location>
        <begin position="126"/>
        <end position="153"/>
    </location>
</feature>
<keyword evidence="3" id="KW-0804">Transcription</keyword>
<feature type="region of interest" description="Disordered" evidence="5">
    <location>
        <begin position="124"/>
        <end position="153"/>
    </location>
</feature>
<dbReference type="PANTHER" id="PTHR12694:SF8">
    <property type="entry name" value="TRANSCRIPTION INITIATION FACTOR IIA SUBUNIT 1"/>
    <property type="match status" value="1"/>
</dbReference>
<keyword evidence="6" id="KW-0396">Initiation factor</keyword>
<dbReference type="Gene3D" id="1.10.287.100">
    <property type="match status" value="1"/>
</dbReference>
<dbReference type="GO" id="GO:0005672">
    <property type="term" value="C:transcription factor TFIIA complex"/>
    <property type="evidence" value="ECO:0007669"/>
    <property type="project" value="InterPro"/>
</dbReference>
<reference evidence="7" key="1">
    <citation type="journal article" date="2016" name="Genome Announc.">
        <title>Genome sequences of three species of Hanseniaspora isolated from spontaneous wine fermentations.</title>
        <authorList>
            <person name="Sternes P.R."/>
            <person name="Lee D."/>
            <person name="Kutyna D.R."/>
            <person name="Borneman A.R."/>
        </authorList>
    </citation>
    <scope>NUCLEOTIDE SEQUENCE [LARGE SCALE GENOMIC DNA]</scope>
    <source>
        <strain evidence="7">AWRI3580</strain>
    </source>
</reference>
<name>A0A1E5RUK4_HANUV</name>
<dbReference type="EMBL" id="LPNN01000003">
    <property type="protein sequence ID" value="OEJ90544.1"/>
    <property type="molecule type" value="Genomic_DNA"/>
</dbReference>
<evidence type="ECO:0000256" key="3">
    <source>
        <dbReference type="ARBA" id="ARBA00023163"/>
    </source>
</evidence>
<evidence type="ECO:0000256" key="1">
    <source>
        <dbReference type="ARBA" id="ARBA00004123"/>
    </source>
</evidence>
<keyword evidence="6" id="KW-0648">Protein biosynthesis</keyword>
<dbReference type="Gene3D" id="2.30.18.10">
    <property type="entry name" value="Transcription factor IIA (TFIIA), beta-barrel domain"/>
    <property type="match status" value="1"/>
</dbReference>
<dbReference type="AlphaFoldDB" id="A0A1E5RUK4"/>
<sequence length="200" mass="23418">MSTVENNEVIQSNKVPAASRVVGKLYENIITQVLEDVKPYFEEHGVDEETLQELQKLWESKLVSARTVPKYSWQDDEDYEYEENEEVEATENKNIKEEDFDTEDELKRLEKIKKEQKELKQTALLDNEEVNSDLDDSDDDYLNTDDDLEENGEENGNIILCQYEKVGRVKNKWKWVLKDGVISMNGKDYCFKKATGESDW</sequence>
<dbReference type="SUPFAM" id="SSF47396">
    <property type="entry name" value="Transcription factor IIA (TFIIA), alpha-helical domain"/>
    <property type="match status" value="1"/>
</dbReference>
<proteinExistence type="inferred from homology"/>
<protein>
    <submittedName>
        <fullName evidence="6">Transcription initiation factor IIA large subunit</fullName>
    </submittedName>
</protein>
<dbReference type="InterPro" id="IPR009088">
    <property type="entry name" value="TFIIA_b-brl"/>
</dbReference>
<dbReference type="PANTHER" id="PTHR12694">
    <property type="entry name" value="TRANSCRIPTION INITIATION FACTOR IIA SUBUNIT 1"/>
    <property type="match status" value="1"/>
</dbReference>